<accession>A0A5C6VYP1</accession>
<sequence length="90" mass="10612">MKCEWCGKSDVKETENTVYWELPDGTRAIEITNTPAMSCNLCGMDYQTEERIEELEDHLLLIDSSKIDKVISYEKLMLQPKLLKRNYFKF</sequence>
<evidence type="ECO:0000313" key="1">
    <source>
        <dbReference type="EMBL" id="TXC90475.1"/>
    </source>
</evidence>
<dbReference type="EMBL" id="VOQF01000006">
    <property type="protein sequence ID" value="TXC90475.1"/>
    <property type="molecule type" value="Genomic_DNA"/>
</dbReference>
<organism evidence="1 2">
    <name type="scientific">Metabacillus litoralis</name>
    <dbReference type="NCBI Taxonomy" id="152268"/>
    <lineage>
        <taxon>Bacteria</taxon>
        <taxon>Bacillati</taxon>
        <taxon>Bacillota</taxon>
        <taxon>Bacilli</taxon>
        <taxon>Bacillales</taxon>
        <taxon>Bacillaceae</taxon>
        <taxon>Metabacillus</taxon>
    </lineage>
</organism>
<evidence type="ECO:0000313" key="2">
    <source>
        <dbReference type="Proteomes" id="UP000321363"/>
    </source>
</evidence>
<dbReference type="NCBIfam" id="TIGR03829">
    <property type="entry name" value="YokU_near_AblA"/>
    <property type="match status" value="1"/>
</dbReference>
<dbReference type="CDD" id="cd12870">
    <property type="entry name" value="MqsA"/>
    <property type="match status" value="1"/>
</dbReference>
<comment type="caution">
    <text evidence="1">The sequence shown here is derived from an EMBL/GenBank/DDBJ whole genome shotgun (WGS) entry which is preliminary data.</text>
</comment>
<dbReference type="NCBIfam" id="TIGR03831">
    <property type="entry name" value="YgiT_finger"/>
    <property type="match status" value="1"/>
</dbReference>
<dbReference type="InterPro" id="IPR022453">
    <property type="entry name" value="Znf_MqsA-type"/>
</dbReference>
<gene>
    <name evidence="1" type="ORF">FS935_11160</name>
</gene>
<dbReference type="Pfam" id="PF14122">
    <property type="entry name" value="YokU"/>
    <property type="match status" value="1"/>
</dbReference>
<protein>
    <submittedName>
        <fullName evidence="1">YokU family protein</fullName>
    </submittedName>
</protein>
<dbReference type="RefSeq" id="WP_146948555.1">
    <property type="nucleotide sequence ID" value="NZ_VOQF01000006.1"/>
</dbReference>
<dbReference type="Proteomes" id="UP000321363">
    <property type="component" value="Unassembled WGS sequence"/>
</dbReference>
<dbReference type="AlphaFoldDB" id="A0A5C6VYP1"/>
<name>A0A5C6VYP1_9BACI</name>
<dbReference type="OrthoDB" id="2666319at2"/>
<dbReference type="InterPro" id="IPR022451">
    <property type="entry name" value="CHP03829_YokU"/>
</dbReference>
<keyword evidence="2" id="KW-1185">Reference proteome</keyword>
<reference evidence="1 2" key="1">
    <citation type="journal article" date="2005" name="Int. J. Syst. Evol. Microbiol.">
        <title>Bacillus litoralis sp. nov., isolated from a tidal flat of the Yellow Sea in Korea.</title>
        <authorList>
            <person name="Yoon J.H."/>
            <person name="Oh T.K."/>
        </authorList>
    </citation>
    <scope>NUCLEOTIDE SEQUENCE [LARGE SCALE GENOMIC DNA]</scope>
    <source>
        <strain evidence="1 2">SW-211</strain>
    </source>
</reference>
<proteinExistence type="predicted"/>